<accession>A0A016RXC2</accession>
<keyword evidence="2" id="KW-1185">Reference proteome</keyword>
<proteinExistence type="predicted"/>
<dbReference type="Proteomes" id="UP000024635">
    <property type="component" value="Unassembled WGS sequence"/>
</dbReference>
<evidence type="ECO:0000313" key="1">
    <source>
        <dbReference type="EMBL" id="EYB82752.1"/>
    </source>
</evidence>
<protein>
    <submittedName>
        <fullName evidence="1">Uncharacterized protein</fullName>
    </submittedName>
</protein>
<reference evidence="2" key="1">
    <citation type="journal article" date="2015" name="Nat. Genet.">
        <title>The genome and transcriptome of the zoonotic hookworm Ancylostoma ceylanicum identify infection-specific gene families.</title>
        <authorList>
            <person name="Schwarz E.M."/>
            <person name="Hu Y."/>
            <person name="Antoshechkin I."/>
            <person name="Miller M.M."/>
            <person name="Sternberg P.W."/>
            <person name="Aroian R.V."/>
        </authorList>
    </citation>
    <scope>NUCLEOTIDE SEQUENCE</scope>
    <source>
        <strain evidence="2">HY135</strain>
    </source>
</reference>
<dbReference type="AlphaFoldDB" id="A0A016RXC2"/>
<gene>
    <name evidence="1" type="primary">Acey_s0352.g3276</name>
    <name evidence="1" type="ORF">Y032_0352g3276</name>
</gene>
<dbReference type="EMBL" id="JARK01001688">
    <property type="protein sequence ID" value="EYB82752.1"/>
    <property type="molecule type" value="Genomic_DNA"/>
</dbReference>
<evidence type="ECO:0000313" key="2">
    <source>
        <dbReference type="Proteomes" id="UP000024635"/>
    </source>
</evidence>
<comment type="caution">
    <text evidence="1">The sequence shown here is derived from an EMBL/GenBank/DDBJ whole genome shotgun (WGS) entry which is preliminary data.</text>
</comment>
<sequence length="177" mass="20316">MIQNYDCDVEKIADDLLKAISEQQWWPYDVFVYTGDSEEDVKQKALDSLKEVTPKVIFLVAIAVAQRNDGCEKSFEGMRNEINTTLEGKKSLYVCYLEKLSKQLLDKIADSEWWPYSLAIYESESADNLAKNALDSFKMYTDKQRPPANPRHVAYALSYMMRRGSADGRCSVRQGIF</sequence>
<name>A0A016RXC2_9BILA</name>
<organism evidence="1 2">
    <name type="scientific">Ancylostoma ceylanicum</name>
    <dbReference type="NCBI Taxonomy" id="53326"/>
    <lineage>
        <taxon>Eukaryota</taxon>
        <taxon>Metazoa</taxon>
        <taxon>Ecdysozoa</taxon>
        <taxon>Nematoda</taxon>
        <taxon>Chromadorea</taxon>
        <taxon>Rhabditida</taxon>
        <taxon>Rhabditina</taxon>
        <taxon>Rhabditomorpha</taxon>
        <taxon>Strongyloidea</taxon>
        <taxon>Ancylostomatidae</taxon>
        <taxon>Ancylostomatinae</taxon>
        <taxon>Ancylostoma</taxon>
    </lineage>
</organism>